<feature type="domain" description="TPX2 C-terminal" evidence="7">
    <location>
        <begin position="374"/>
        <end position="448"/>
    </location>
</feature>
<evidence type="ECO:0000256" key="5">
    <source>
        <dbReference type="ARBA" id="ARBA00023212"/>
    </source>
</evidence>
<dbReference type="InterPro" id="IPR027329">
    <property type="entry name" value="TPX2_C"/>
</dbReference>
<evidence type="ECO:0000256" key="4">
    <source>
        <dbReference type="ARBA" id="ARBA00022701"/>
    </source>
</evidence>
<evidence type="ECO:0000256" key="3">
    <source>
        <dbReference type="ARBA" id="ARBA00022490"/>
    </source>
</evidence>
<keyword evidence="4" id="KW-0493">Microtubule</keyword>
<keyword evidence="3" id="KW-0963">Cytoplasm</keyword>
<dbReference type="GO" id="GO:0005880">
    <property type="term" value="C:nuclear microtubule"/>
    <property type="evidence" value="ECO:0007669"/>
    <property type="project" value="TreeGrafter"/>
</dbReference>
<dbReference type="PANTHER" id="PTHR14326:SF58">
    <property type="entry name" value="TPX2 (TARGETING PROTEIN FOR XKLP2) PROTEIN FAMILY"/>
    <property type="match status" value="1"/>
</dbReference>
<accession>A0A445FYC5</accession>
<dbReference type="EMBL" id="QZWG01000018">
    <property type="protein sequence ID" value="RZB53826.1"/>
    <property type="molecule type" value="Genomic_DNA"/>
</dbReference>
<reference evidence="8 9" key="1">
    <citation type="submission" date="2018-09" db="EMBL/GenBank/DDBJ databases">
        <title>A high-quality reference genome of wild soybean provides a powerful tool to mine soybean genomes.</title>
        <authorList>
            <person name="Xie M."/>
            <person name="Chung C.Y.L."/>
            <person name="Li M.-W."/>
            <person name="Wong F.-L."/>
            <person name="Chan T.-F."/>
            <person name="Lam H.-M."/>
        </authorList>
    </citation>
    <scope>NUCLEOTIDE SEQUENCE [LARGE SCALE GENOMIC DNA]</scope>
    <source>
        <strain evidence="9">cv. W05</strain>
        <tissue evidence="8">Hypocotyl of etiolated seedlings</tissue>
    </source>
</reference>
<feature type="compositionally biased region" description="Low complexity" evidence="6">
    <location>
        <begin position="259"/>
        <end position="280"/>
    </location>
</feature>
<feature type="compositionally biased region" description="Basic residues" evidence="6">
    <location>
        <begin position="67"/>
        <end position="82"/>
    </location>
</feature>
<dbReference type="Gramene" id="XM_028357254.1">
    <property type="protein sequence ID" value="XP_028213055.1"/>
    <property type="gene ID" value="LOC114395465"/>
</dbReference>
<dbReference type="Pfam" id="PF06886">
    <property type="entry name" value="TPX2"/>
    <property type="match status" value="1"/>
</dbReference>
<name>A0A445FYC5_GLYSO</name>
<evidence type="ECO:0000313" key="9">
    <source>
        <dbReference type="Proteomes" id="UP000289340"/>
    </source>
</evidence>
<feature type="compositionally biased region" description="Basic residues" evidence="6">
    <location>
        <begin position="295"/>
        <end position="304"/>
    </location>
</feature>
<proteinExistence type="inferred from homology"/>
<feature type="compositionally biased region" description="Polar residues" evidence="6">
    <location>
        <begin position="1"/>
        <end position="25"/>
    </location>
</feature>
<dbReference type="PANTHER" id="PTHR14326">
    <property type="entry name" value="TARGETING PROTEIN FOR XKLP2"/>
    <property type="match status" value="1"/>
</dbReference>
<comment type="caution">
    <text evidence="8">The sequence shown here is derived from an EMBL/GenBank/DDBJ whole genome shotgun (WGS) entry which is preliminary data.</text>
</comment>
<feature type="region of interest" description="Disordered" evidence="6">
    <location>
        <begin position="258"/>
        <end position="317"/>
    </location>
</feature>
<dbReference type="GO" id="GO:0090307">
    <property type="term" value="P:mitotic spindle assembly"/>
    <property type="evidence" value="ECO:0007669"/>
    <property type="project" value="TreeGrafter"/>
</dbReference>
<dbReference type="GO" id="GO:0060236">
    <property type="term" value="P:regulation of mitotic spindle organization"/>
    <property type="evidence" value="ECO:0007669"/>
    <property type="project" value="InterPro"/>
</dbReference>
<dbReference type="Proteomes" id="UP000289340">
    <property type="component" value="Chromosome 18"/>
</dbReference>
<dbReference type="GO" id="GO:0008017">
    <property type="term" value="F:microtubule binding"/>
    <property type="evidence" value="ECO:0007669"/>
    <property type="project" value="TreeGrafter"/>
</dbReference>
<dbReference type="GO" id="GO:0030295">
    <property type="term" value="F:protein kinase activator activity"/>
    <property type="evidence" value="ECO:0007669"/>
    <property type="project" value="TreeGrafter"/>
</dbReference>
<evidence type="ECO:0000256" key="2">
    <source>
        <dbReference type="ARBA" id="ARBA00005885"/>
    </source>
</evidence>
<comment type="subcellular location">
    <subcellularLocation>
        <location evidence="1">Cytoplasm</location>
        <location evidence="1">Cytoskeleton</location>
    </subcellularLocation>
</comment>
<sequence length="480" mass="54168">MAAVASSPTPLGSRSKAQQEPSKNIENFDPNKQQQSPVSKPSFSSPSSSPLVKSKNPNKVDYFSPKNKIRQRKFLVAKKKKEKKAEEEGSGAAADSCKCKASGANANENNKCVCVAYNNLRKSQEEFFKNNDDGVVDDGEEEGFESVVVEEEKGESLLGNGEVSGLVVKRRRERLMEEARKSVLPQSGSGKVMHLVKAFEKLLSIPKTKEEEDEEGSQDQERVGKWALPGLQQQQVSEISFCPPNCVLTSQNLGLDPGASVSSSWDSSRASVSSRTSTGGRRSRKNSLESSSTFGRRRLKKKQQKVTSQKPFKLRTEQRGKLKEEEFVKKIQEMAAVEEKQRIPVAQGLPWTTDEPECLVKPPVKEITRPVDLKLHSDVRALDRAEFDHQVQEKLSLIEQYKLERERQQKLAEEEELRRLRKELVPKAQPMPYFDRPFIPRRSMKSPTIPREPKFYNHKKIKCSLSSWNDISPYSSSCLN</sequence>
<feature type="region of interest" description="Disordered" evidence="6">
    <location>
        <begin position="1"/>
        <end position="97"/>
    </location>
</feature>
<evidence type="ECO:0000256" key="1">
    <source>
        <dbReference type="ARBA" id="ARBA00004245"/>
    </source>
</evidence>
<evidence type="ECO:0000313" key="8">
    <source>
        <dbReference type="EMBL" id="RZB53826.1"/>
    </source>
</evidence>
<organism evidence="8 9">
    <name type="scientific">Glycine soja</name>
    <name type="common">Wild soybean</name>
    <dbReference type="NCBI Taxonomy" id="3848"/>
    <lineage>
        <taxon>Eukaryota</taxon>
        <taxon>Viridiplantae</taxon>
        <taxon>Streptophyta</taxon>
        <taxon>Embryophyta</taxon>
        <taxon>Tracheophyta</taxon>
        <taxon>Spermatophyta</taxon>
        <taxon>Magnoliopsida</taxon>
        <taxon>eudicotyledons</taxon>
        <taxon>Gunneridae</taxon>
        <taxon>Pentapetalae</taxon>
        <taxon>rosids</taxon>
        <taxon>fabids</taxon>
        <taxon>Fabales</taxon>
        <taxon>Fabaceae</taxon>
        <taxon>Papilionoideae</taxon>
        <taxon>50 kb inversion clade</taxon>
        <taxon>NPAAA clade</taxon>
        <taxon>indigoferoid/millettioid clade</taxon>
        <taxon>Phaseoleae</taxon>
        <taxon>Glycine</taxon>
        <taxon>Glycine subgen. Soja</taxon>
    </lineage>
</organism>
<keyword evidence="5" id="KW-0206">Cytoskeleton</keyword>
<keyword evidence="9" id="KW-1185">Reference proteome</keyword>
<dbReference type="GO" id="GO:0005819">
    <property type="term" value="C:spindle"/>
    <property type="evidence" value="ECO:0007669"/>
    <property type="project" value="InterPro"/>
</dbReference>
<dbReference type="InterPro" id="IPR009675">
    <property type="entry name" value="TPX2_fam"/>
</dbReference>
<gene>
    <name evidence="8" type="ORF">D0Y65_049667</name>
</gene>
<feature type="compositionally biased region" description="Low complexity" evidence="6">
    <location>
        <begin position="30"/>
        <end position="59"/>
    </location>
</feature>
<evidence type="ECO:0000259" key="7">
    <source>
        <dbReference type="Pfam" id="PF06886"/>
    </source>
</evidence>
<evidence type="ECO:0000256" key="6">
    <source>
        <dbReference type="SAM" id="MobiDB-lite"/>
    </source>
</evidence>
<dbReference type="AlphaFoldDB" id="A0A445FYC5"/>
<comment type="similarity">
    <text evidence="2">Belongs to the TPX2 family.</text>
</comment>
<protein>
    <submittedName>
        <fullName evidence="8">Protein TPX2 isoform A</fullName>
    </submittedName>
</protein>